<reference evidence="8 9" key="1">
    <citation type="submission" date="2018-05" db="EMBL/GenBank/DDBJ databases">
        <title>Genomic Encyclopedia of Type Strains, Phase IV (KMG-IV): sequencing the most valuable type-strain genomes for metagenomic binning, comparative biology and taxonomic classification.</title>
        <authorList>
            <person name="Goeker M."/>
        </authorList>
    </citation>
    <scope>NUCLEOTIDE SEQUENCE [LARGE SCALE GENOMIC DNA]</scope>
    <source>
        <strain evidence="8 9">DSM 103371</strain>
    </source>
</reference>
<dbReference type="Pfam" id="PF00589">
    <property type="entry name" value="Phage_integrase"/>
    <property type="match status" value="1"/>
</dbReference>
<organism evidence="8 9">
    <name type="scientific">Silicimonas algicola</name>
    <dbReference type="NCBI Taxonomy" id="1826607"/>
    <lineage>
        <taxon>Bacteria</taxon>
        <taxon>Pseudomonadati</taxon>
        <taxon>Pseudomonadota</taxon>
        <taxon>Alphaproteobacteria</taxon>
        <taxon>Rhodobacterales</taxon>
        <taxon>Paracoccaceae</taxon>
    </lineage>
</organism>
<evidence type="ECO:0000313" key="9">
    <source>
        <dbReference type="Proteomes" id="UP000245390"/>
    </source>
</evidence>
<evidence type="ECO:0000259" key="7">
    <source>
        <dbReference type="PROSITE" id="PS51900"/>
    </source>
</evidence>
<keyword evidence="3 5" id="KW-0238">DNA-binding</keyword>
<dbReference type="InterPro" id="IPR050808">
    <property type="entry name" value="Phage_Integrase"/>
</dbReference>
<feature type="domain" description="Tyr recombinase" evidence="6">
    <location>
        <begin position="202"/>
        <end position="389"/>
    </location>
</feature>
<dbReference type="PANTHER" id="PTHR30629:SF2">
    <property type="entry name" value="PROPHAGE INTEGRASE INTS-RELATED"/>
    <property type="match status" value="1"/>
</dbReference>
<accession>A0A316G5N3</accession>
<dbReference type="PANTHER" id="PTHR30629">
    <property type="entry name" value="PROPHAGE INTEGRASE"/>
    <property type="match status" value="1"/>
</dbReference>
<dbReference type="InterPro" id="IPR004107">
    <property type="entry name" value="Integrase_SAM-like_N"/>
</dbReference>
<dbReference type="InterPro" id="IPR044068">
    <property type="entry name" value="CB"/>
</dbReference>
<comment type="similarity">
    <text evidence="1">Belongs to the 'phage' integrase family.</text>
</comment>
<protein>
    <submittedName>
        <fullName evidence="8">Site-specific recombinase XerD</fullName>
    </submittedName>
</protein>
<keyword evidence="4" id="KW-0233">DNA recombination</keyword>
<name>A0A316G5N3_9RHOB</name>
<sequence>MTKRIKLTKAVIDGLHYERDGGQVSDLEVPELKVRLTPTAKTYEARWTSKTEGRVLTRKIARVGEISVSEARDRARKIVAEDLPRAVETLRDVFKVWDQTYSSAVSAGHAEEFRRTWAKHIEPDLGHLKLTALTHNKLQGWYNKKRTEYPLSPKGKARTKPNSAATVRRWIAYVSKLCAIARKLGYMVGNPTEGLEMATPSRRLDLFNREDIRTLGDNLTGIENRYPIGAALIRFLMIFPCRGIEAREMLWRDVDLEAGTWTIPADRYKTGQDKVFPLGPLQVDHLRNLPRWSDTYVFPRPSSIGVGRTKTAQTDSDLPVTKNHQIHVWKKVRPKPLGAHTLRRTIGHLLLNKNVPLEVVSKLLGHSNTLVTQQIYARLDPQTAAKHLAVWSTFLEDDEAETEPHFVDYVLKQQSKIAAHEYNKKLVD</sequence>
<dbReference type="GO" id="GO:0015074">
    <property type="term" value="P:DNA integration"/>
    <property type="evidence" value="ECO:0007669"/>
    <property type="project" value="UniProtKB-KW"/>
</dbReference>
<evidence type="ECO:0000256" key="2">
    <source>
        <dbReference type="ARBA" id="ARBA00022908"/>
    </source>
</evidence>
<dbReference type="Proteomes" id="UP000245390">
    <property type="component" value="Unassembled WGS sequence"/>
</dbReference>
<gene>
    <name evidence="8" type="ORF">C8D95_108145</name>
</gene>
<evidence type="ECO:0000256" key="3">
    <source>
        <dbReference type="ARBA" id="ARBA00023125"/>
    </source>
</evidence>
<proteinExistence type="inferred from homology"/>
<keyword evidence="2" id="KW-0229">DNA integration</keyword>
<dbReference type="EMBL" id="QGGV01000008">
    <property type="protein sequence ID" value="PWK55266.1"/>
    <property type="molecule type" value="Genomic_DNA"/>
</dbReference>
<dbReference type="AlphaFoldDB" id="A0A316G5N3"/>
<evidence type="ECO:0000256" key="1">
    <source>
        <dbReference type="ARBA" id="ARBA00008857"/>
    </source>
</evidence>
<dbReference type="InterPro" id="IPR002104">
    <property type="entry name" value="Integrase_catalytic"/>
</dbReference>
<dbReference type="OrthoDB" id="9808346at2"/>
<dbReference type="PROSITE" id="PS51900">
    <property type="entry name" value="CB"/>
    <property type="match status" value="1"/>
</dbReference>
<feature type="domain" description="Core-binding (CB)" evidence="7">
    <location>
        <begin position="88"/>
        <end position="182"/>
    </location>
</feature>
<dbReference type="InterPro" id="IPR011010">
    <property type="entry name" value="DNA_brk_join_enz"/>
</dbReference>
<evidence type="ECO:0000259" key="6">
    <source>
        <dbReference type="PROSITE" id="PS51898"/>
    </source>
</evidence>
<dbReference type="InterPro" id="IPR013762">
    <property type="entry name" value="Integrase-like_cat_sf"/>
</dbReference>
<dbReference type="GO" id="GO:0006310">
    <property type="term" value="P:DNA recombination"/>
    <property type="evidence" value="ECO:0007669"/>
    <property type="project" value="UniProtKB-KW"/>
</dbReference>
<evidence type="ECO:0000256" key="4">
    <source>
        <dbReference type="ARBA" id="ARBA00023172"/>
    </source>
</evidence>
<evidence type="ECO:0000256" key="5">
    <source>
        <dbReference type="PROSITE-ProRule" id="PRU01248"/>
    </source>
</evidence>
<comment type="caution">
    <text evidence="8">The sequence shown here is derived from an EMBL/GenBank/DDBJ whole genome shotgun (WGS) entry which is preliminary data.</text>
</comment>
<dbReference type="Gene3D" id="1.10.443.10">
    <property type="entry name" value="Intergrase catalytic core"/>
    <property type="match status" value="1"/>
</dbReference>
<dbReference type="SUPFAM" id="SSF56349">
    <property type="entry name" value="DNA breaking-rejoining enzymes"/>
    <property type="match status" value="1"/>
</dbReference>
<dbReference type="Pfam" id="PF14659">
    <property type="entry name" value="Phage_int_SAM_3"/>
    <property type="match status" value="1"/>
</dbReference>
<dbReference type="PROSITE" id="PS51898">
    <property type="entry name" value="TYR_RECOMBINASE"/>
    <property type="match status" value="1"/>
</dbReference>
<keyword evidence="9" id="KW-1185">Reference proteome</keyword>
<dbReference type="RefSeq" id="WP_109760261.1">
    <property type="nucleotide sequence ID" value="NZ_CP034588.1"/>
</dbReference>
<dbReference type="KEGG" id="salo:EF888_06550"/>
<evidence type="ECO:0000313" key="8">
    <source>
        <dbReference type="EMBL" id="PWK55266.1"/>
    </source>
</evidence>
<dbReference type="Gene3D" id="1.10.150.130">
    <property type="match status" value="1"/>
</dbReference>
<dbReference type="GO" id="GO:0003677">
    <property type="term" value="F:DNA binding"/>
    <property type="evidence" value="ECO:0007669"/>
    <property type="project" value="UniProtKB-UniRule"/>
</dbReference>
<dbReference type="InterPro" id="IPR010998">
    <property type="entry name" value="Integrase_recombinase_N"/>
</dbReference>